<gene>
    <name evidence="7" type="primary">TLCD4</name>
    <name evidence="7" type="synonym">LOC109875208</name>
</gene>
<evidence type="ECO:0000256" key="4">
    <source>
        <dbReference type="ARBA" id="ARBA00023136"/>
    </source>
</evidence>
<evidence type="ECO:0000313" key="8">
    <source>
        <dbReference type="Proteomes" id="UP000694557"/>
    </source>
</evidence>
<keyword evidence="2 5" id="KW-0812">Transmembrane</keyword>
<feature type="domain" description="TLC" evidence="6">
    <location>
        <begin position="48"/>
        <end position="158"/>
    </location>
</feature>
<reference evidence="7" key="1">
    <citation type="submission" date="2025-08" db="UniProtKB">
        <authorList>
            <consortium name="Ensembl"/>
        </authorList>
    </citation>
    <scope>IDENTIFICATION</scope>
</reference>
<dbReference type="InterPro" id="IPR050846">
    <property type="entry name" value="TLCD"/>
</dbReference>
<dbReference type="GO" id="GO:0016020">
    <property type="term" value="C:membrane"/>
    <property type="evidence" value="ECO:0007669"/>
    <property type="project" value="UniProtKB-SubCell"/>
</dbReference>
<protein>
    <submittedName>
        <fullName evidence="7">Si:dkey-10f21.4</fullName>
    </submittedName>
</protein>
<sequence length="214" mass="24324">MESFSPLVLSIAATSFVTFQCLFHFVSPWISAQFFPGYHRLSPRHTIEWNSRTVSTLHALIVGLFCLYILLHDDAVNEDPVWGDPSLVKINVAITCGYLLSDMLLICYYWRAIGDKFFVIHHLAALYAYYYVLSIGMLPYFANFRLVAELSTPCVNQRCNSTTTRIPCAQWVRPVPSRDHHNPPAAPAAGSAHQNRAYEFVECPMKAEDREMCV</sequence>
<comment type="subcellular location">
    <subcellularLocation>
        <location evidence="1">Membrane</location>
        <topology evidence="1">Multi-pass membrane protein</topology>
    </subcellularLocation>
</comment>
<dbReference type="InterPro" id="IPR006634">
    <property type="entry name" value="TLC-dom"/>
</dbReference>
<dbReference type="GO" id="GO:0055088">
    <property type="term" value="P:lipid homeostasis"/>
    <property type="evidence" value="ECO:0007669"/>
    <property type="project" value="TreeGrafter"/>
</dbReference>
<feature type="transmembrane region" description="Helical" evidence="5">
    <location>
        <begin position="53"/>
        <end position="70"/>
    </location>
</feature>
<dbReference type="PANTHER" id="PTHR13439">
    <property type="entry name" value="CT120 PROTEIN"/>
    <property type="match status" value="1"/>
</dbReference>
<dbReference type="Ensembl" id="ENSOKIT00005063464.1">
    <property type="protein sequence ID" value="ENSOKIP00005059693.1"/>
    <property type="gene ID" value="ENSOKIG00005025639.1"/>
</dbReference>
<keyword evidence="3 5" id="KW-1133">Transmembrane helix</keyword>
<feature type="transmembrane region" description="Helical" evidence="5">
    <location>
        <begin position="90"/>
        <end position="110"/>
    </location>
</feature>
<evidence type="ECO:0000256" key="1">
    <source>
        <dbReference type="ARBA" id="ARBA00004141"/>
    </source>
</evidence>
<dbReference type="AlphaFoldDB" id="A0A8C7MK58"/>
<evidence type="ECO:0000256" key="3">
    <source>
        <dbReference type="ARBA" id="ARBA00022989"/>
    </source>
</evidence>
<keyword evidence="8" id="KW-1185">Reference proteome</keyword>
<organism evidence="7 8">
    <name type="scientific">Oncorhynchus kisutch</name>
    <name type="common">Coho salmon</name>
    <name type="synonym">Salmo kisutch</name>
    <dbReference type="NCBI Taxonomy" id="8019"/>
    <lineage>
        <taxon>Eukaryota</taxon>
        <taxon>Metazoa</taxon>
        <taxon>Chordata</taxon>
        <taxon>Craniata</taxon>
        <taxon>Vertebrata</taxon>
        <taxon>Euteleostomi</taxon>
        <taxon>Actinopterygii</taxon>
        <taxon>Neopterygii</taxon>
        <taxon>Teleostei</taxon>
        <taxon>Protacanthopterygii</taxon>
        <taxon>Salmoniformes</taxon>
        <taxon>Salmonidae</taxon>
        <taxon>Salmoninae</taxon>
        <taxon>Oncorhynchus</taxon>
    </lineage>
</organism>
<reference evidence="7" key="2">
    <citation type="submission" date="2025-09" db="UniProtKB">
        <authorList>
            <consortium name="Ensembl"/>
        </authorList>
    </citation>
    <scope>IDENTIFICATION</scope>
</reference>
<evidence type="ECO:0000256" key="5">
    <source>
        <dbReference type="SAM" id="Phobius"/>
    </source>
</evidence>
<keyword evidence="4 5" id="KW-0472">Membrane</keyword>
<dbReference type="Proteomes" id="UP000694557">
    <property type="component" value="Unassembled WGS sequence"/>
</dbReference>
<evidence type="ECO:0000313" key="7">
    <source>
        <dbReference type="Ensembl" id="ENSOKIP00005059693.1"/>
    </source>
</evidence>
<dbReference type="Pfam" id="PF03798">
    <property type="entry name" value="TRAM_LAG1_CLN8"/>
    <property type="match status" value="1"/>
</dbReference>
<feature type="transmembrane region" description="Helical" evidence="5">
    <location>
        <begin position="6"/>
        <end position="32"/>
    </location>
</feature>
<evidence type="ECO:0000259" key="6">
    <source>
        <dbReference type="Pfam" id="PF03798"/>
    </source>
</evidence>
<feature type="transmembrane region" description="Helical" evidence="5">
    <location>
        <begin position="117"/>
        <end position="142"/>
    </location>
</feature>
<evidence type="ECO:0000256" key="2">
    <source>
        <dbReference type="ARBA" id="ARBA00022692"/>
    </source>
</evidence>
<proteinExistence type="predicted"/>
<dbReference type="PANTHER" id="PTHR13439:SF1">
    <property type="entry name" value="TLC DOMAIN-CONTAINING PROTEIN 4"/>
    <property type="match status" value="1"/>
</dbReference>
<dbReference type="GeneTree" id="ENSGT01010000222313"/>
<name>A0A8C7MK58_ONCKI</name>
<dbReference type="GO" id="GO:0005783">
    <property type="term" value="C:endoplasmic reticulum"/>
    <property type="evidence" value="ECO:0007669"/>
    <property type="project" value="TreeGrafter"/>
</dbReference>
<accession>A0A8C7MK58</accession>